<dbReference type="EMBL" id="DPIY01000006">
    <property type="protein sequence ID" value="HCT56666.1"/>
    <property type="molecule type" value="Genomic_DNA"/>
</dbReference>
<protein>
    <submittedName>
        <fullName evidence="5">DNA-binding response regulator</fullName>
    </submittedName>
</protein>
<evidence type="ECO:0000256" key="2">
    <source>
        <dbReference type="SAM" id="MobiDB-lite"/>
    </source>
</evidence>
<dbReference type="AlphaFoldDB" id="A0A3D4V6C1"/>
<evidence type="ECO:0000313" key="5">
    <source>
        <dbReference type="EMBL" id="HCT56666.1"/>
    </source>
</evidence>
<dbReference type="PROSITE" id="PS50930">
    <property type="entry name" value="HTH_LYTTR"/>
    <property type="match status" value="1"/>
</dbReference>
<dbReference type="Gene3D" id="3.40.50.2300">
    <property type="match status" value="1"/>
</dbReference>
<gene>
    <name evidence="5" type="ORF">DGD08_05575</name>
</gene>
<keyword evidence="1" id="KW-0597">Phosphoprotein</keyword>
<feature type="region of interest" description="Disordered" evidence="2">
    <location>
        <begin position="157"/>
        <end position="177"/>
    </location>
</feature>
<reference evidence="5 6" key="1">
    <citation type="journal article" date="2018" name="Nat. Biotechnol.">
        <title>A standardized bacterial taxonomy based on genome phylogeny substantially revises the tree of life.</title>
        <authorList>
            <person name="Parks D.H."/>
            <person name="Chuvochina M."/>
            <person name="Waite D.W."/>
            <person name="Rinke C."/>
            <person name="Skarshewski A."/>
            <person name="Chaumeil P.A."/>
            <person name="Hugenholtz P."/>
        </authorList>
    </citation>
    <scope>NUCLEOTIDE SEQUENCE [LARGE SCALE GENOMIC DNA]</scope>
    <source>
        <strain evidence="5">UBA8844</strain>
    </source>
</reference>
<dbReference type="PANTHER" id="PTHR37299:SF1">
    <property type="entry name" value="STAGE 0 SPORULATION PROTEIN A HOMOLOG"/>
    <property type="match status" value="1"/>
</dbReference>
<dbReference type="SMART" id="SM00850">
    <property type="entry name" value="LytTR"/>
    <property type="match status" value="1"/>
</dbReference>
<feature type="domain" description="Response regulatory" evidence="3">
    <location>
        <begin position="8"/>
        <end position="121"/>
    </location>
</feature>
<feature type="modified residue" description="4-aspartylphosphate" evidence="1">
    <location>
        <position position="59"/>
    </location>
</feature>
<dbReference type="PANTHER" id="PTHR37299">
    <property type="entry name" value="TRANSCRIPTIONAL REGULATOR-RELATED"/>
    <property type="match status" value="1"/>
</dbReference>
<proteinExistence type="predicted"/>
<dbReference type="GO" id="GO:0003677">
    <property type="term" value="F:DNA binding"/>
    <property type="evidence" value="ECO:0007669"/>
    <property type="project" value="UniProtKB-KW"/>
</dbReference>
<sequence length="289" mass="31370">MSVNARIRVLLVDDEEFNRLRLRDLLDAESDVDIVGEAADGVEAVEQIRALRPDLVFLDIRMPGLSGLDVVRQVGVDLMPATVFVTAYDQHAVEAFRLAALDFLVKPFDDERFAQTLQRARKLVVMNDLATMRARLLEVLAPSPVSAVVEGAAPDTTGAITGPGPGSGPGTGHGSGGGYLERIAVEAQGTIKPVAVADIDYILASGPYAELVVAGRRHLVRESMQSLEDRLDPRRFLRIHRSVIVRLDRVEGLKRGAGGDGEVLLKGGGRLRVSRTRREALERWLGIVA</sequence>
<dbReference type="InterPro" id="IPR011006">
    <property type="entry name" value="CheY-like_superfamily"/>
</dbReference>
<feature type="domain" description="HTH LytTR-type" evidence="4">
    <location>
        <begin position="183"/>
        <end position="287"/>
    </location>
</feature>
<evidence type="ECO:0000259" key="4">
    <source>
        <dbReference type="PROSITE" id="PS50930"/>
    </source>
</evidence>
<dbReference type="GO" id="GO:0000156">
    <property type="term" value="F:phosphorelay response regulator activity"/>
    <property type="evidence" value="ECO:0007669"/>
    <property type="project" value="InterPro"/>
</dbReference>
<organism evidence="5 6">
    <name type="scientific">Gemmatimonas aurantiaca</name>
    <dbReference type="NCBI Taxonomy" id="173480"/>
    <lineage>
        <taxon>Bacteria</taxon>
        <taxon>Pseudomonadati</taxon>
        <taxon>Gemmatimonadota</taxon>
        <taxon>Gemmatimonadia</taxon>
        <taxon>Gemmatimonadales</taxon>
        <taxon>Gemmatimonadaceae</taxon>
        <taxon>Gemmatimonas</taxon>
    </lineage>
</organism>
<evidence type="ECO:0000259" key="3">
    <source>
        <dbReference type="PROSITE" id="PS50110"/>
    </source>
</evidence>
<dbReference type="SUPFAM" id="SSF52172">
    <property type="entry name" value="CheY-like"/>
    <property type="match status" value="1"/>
</dbReference>
<dbReference type="Proteomes" id="UP000264071">
    <property type="component" value="Unassembled WGS sequence"/>
</dbReference>
<evidence type="ECO:0000313" key="6">
    <source>
        <dbReference type="Proteomes" id="UP000264071"/>
    </source>
</evidence>
<name>A0A3D4V6C1_9BACT</name>
<dbReference type="Pfam" id="PF04397">
    <property type="entry name" value="LytTR"/>
    <property type="match status" value="1"/>
</dbReference>
<comment type="caution">
    <text evidence="5">The sequence shown here is derived from an EMBL/GenBank/DDBJ whole genome shotgun (WGS) entry which is preliminary data.</text>
</comment>
<dbReference type="Gene3D" id="2.40.50.1020">
    <property type="entry name" value="LytTr DNA-binding domain"/>
    <property type="match status" value="1"/>
</dbReference>
<feature type="compositionally biased region" description="Gly residues" evidence="2">
    <location>
        <begin position="161"/>
        <end position="177"/>
    </location>
</feature>
<dbReference type="InterPro" id="IPR007492">
    <property type="entry name" value="LytTR_DNA-bd_dom"/>
</dbReference>
<keyword evidence="5" id="KW-0238">DNA-binding</keyword>
<dbReference type="SMART" id="SM00448">
    <property type="entry name" value="REC"/>
    <property type="match status" value="1"/>
</dbReference>
<evidence type="ECO:0000256" key="1">
    <source>
        <dbReference type="PROSITE-ProRule" id="PRU00169"/>
    </source>
</evidence>
<dbReference type="PROSITE" id="PS50110">
    <property type="entry name" value="RESPONSE_REGULATORY"/>
    <property type="match status" value="1"/>
</dbReference>
<accession>A0A3D4V6C1</accession>
<dbReference type="OMA" id="DILWMEA"/>
<dbReference type="InterPro" id="IPR046947">
    <property type="entry name" value="LytR-like"/>
</dbReference>
<dbReference type="InterPro" id="IPR001789">
    <property type="entry name" value="Sig_transdc_resp-reg_receiver"/>
</dbReference>
<dbReference type="Pfam" id="PF00072">
    <property type="entry name" value="Response_reg"/>
    <property type="match status" value="1"/>
</dbReference>